<dbReference type="InterPro" id="IPR012902">
    <property type="entry name" value="N_methyl_site"/>
</dbReference>
<dbReference type="Pfam" id="PF07963">
    <property type="entry name" value="N_methyl"/>
    <property type="match status" value="1"/>
</dbReference>
<keyword evidence="1" id="KW-1133">Transmembrane helix</keyword>
<dbReference type="SUPFAM" id="SSF54523">
    <property type="entry name" value="Pili subunits"/>
    <property type="match status" value="1"/>
</dbReference>
<name>A0A0G1GHM5_9BACT</name>
<protein>
    <submittedName>
        <fullName evidence="2">Type II secretory pathway protein LspH</fullName>
    </submittedName>
</protein>
<evidence type="ECO:0000313" key="3">
    <source>
        <dbReference type="Proteomes" id="UP000034192"/>
    </source>
</evidence>
<organism evidence="2 3">
    <name type="scientific">Candidatus Woesebacteria bacterium GW2011_GWB1_44_11b</name>
    <dbReference type="NCBI Taxonomy" id="1618580"/>
    <lineage>
        <taxon>Bacteria</taxon>
        <taxon>Candidatus Woeseibacteriota</taxon>
    </lineage>
</organism>
<dbReference type="Proteomes" id="UP000034192">
    <property type="component" value="Unassembled WGS sequence"/>
</dbReference>
<sequence length="159" mass="16933">MQLQSDQSLKGYTLVELLVSVTIIGLVFGVGYVAFRSFSQRQILDGAARDLRGQLRLAQEQALAGKKTADCTGTLTGYQLNITSGVSYDLEVYCTNGSFPVKSVDLPTGLSLQTDSPVNPILFKVLGEGTNLPVSSINITITGFGLTQSVVVNKTGNIE</sequence>
<keyword evidence="1" id="KW-0472">Membrane</keyword>
<dbReference type="NCBIfam" id="TIGR02532">
    <property type="entry name" value="IV_pilin_GFxxxE"/>
    <property type="match status" value="1"/>
</dbReference>
<accession>A0A0G1GHM5</accession>
<dbReference type="AlphaFoldDB" id="A0A0G1GHM5"/>
<keyword evidence="1" id="KW-0812">Transmembrane</keyword>
<dbReference type="EMBL" id="LCHL01000007">
    <property type="protein sequence ID" value="KKT33853.1"/>
    <property type="molecule type" value="Genomic_DNA"/>
</dbReference>
<dbReference type="InterPro" id="IPR045584">
    <property type="entry name" value="Pilin-like"/>
</dbReference>
<reference evidence="2 3" key="1">
    <citation type="journal article" date="2015" name="Nature">
        <title>rRNA introns, odd ribosomes, and small enigmatic genomes across a large radiation of phyla.</title>
        <authorList>
            <person name="Brown C.T."/>
            <person name="Hug L.A."/>
            <person name="Thomas B.C."/>
            <person name="Sharon I."/>
            <person name="Castelle C.J."/>
            <person name="Singh A."/>
            <person name="Wilkins M.J."/>
            <person name="Williams K.H."/>
            <person name="Banfield J.F."/>
        </authorList>
    </citation>
    <scope>NUCLEOTIDE SEQUENCE [LARGE SCALE GENOMIC DNA]</scope>
</reference>
<evidence type="ECO:0000256" key="1">
    <source>
        <dbReference type="SAM" id="Phobius"/>
    </source>
</evidence>
<feature type="transmembrane region" description="Helical" evidence="1">
    <location>
        <begin position="12"/>
        <end position="35"/>
    </location>
</feature>
<evidence type="ECO:0000313" key="2">
    <source>
        <dbReference type="EMBL" id="KKT33853.1"/>
    </source>
</evidence>
<dbReference type="Gene3D" id="3.30.700.10">
    <property type="entry name" value="Glycoprotein, Type 4 Pilin"/>
    <property type="match status" value="1"/>
</dbReference>
<proteinExistence type="predicted"/>
<gene>
    <name evidence="2" type="ORF">UW21_C0007G0015</name>
</gene>
<comment type="caution">
    <text evidence="2">The sequence shown here is derived from an EMBL/GenBank/DDBJ whole genome shotgun (WGS) entry which is preliminary data.</text>
</comment>